<evidence type="ECO:0000313" key="7">
    <source>
        <dbReference type="EMBL" id="KXO18418.1"/>
    </source>
</evidence>
<dbReference type="AlphaFoldDB" id="A0A137T129"/>
<evidence type="ECO:0000256" key="3">
    <source>
        <dbReference type="ARBA" id="ARBA00023157"/>
    </source>
</evidence>
<dbReference type="Pfam" id="PF00578">
    <property type="entry name" value="AhpC-TSA"/>
    <property type="match status" value="1"/>
</dbReference>
<dbReference type="PANTHER" id="PTHR42852:SF6">
    <property type="entry name" value="THIOL:DISULFIDE INTERCHANGE PROTEIN DSBE"/>
    <property type="match status" value="1"/>
</dbReference>
<reference evidence="7 8" key="1">
    <citation type="submission" date="2016-02" db="EMBL/GenBank/DDBJ databases">
        <authorList>
            <person name="Wen L."/>
            <person name="He K."/>
            <person name="Yang H."/>
        </authorList>
    </citation>
    <scope>NUCLEOTIDE SEQUENCE [LARGE SCALE GENOMIC DNA]</scope>
    <source>
        <strain evidence="7 8">GED7880</strain>
    </source>
</reference>
<keyword evidence="4" id="KW-0676">Redox-active center</keyword>
<evidence type="ECO:0000256" key="2">
    <source>
        <dbReference type="ARBA" id="ARBA00022748"/>
    </source>
</evidence>
<gene>
    <name evidence="7" type="ORF">HMPREF3202_00075</name>
</gene>
<dbReference type="GO" id="GO:0016209">
    <property type="term" value="F:antioxidant activity"/>
    <property type="evidence" value="ECO:0007669"/>
    <property type="project" value="InterPro"/>
</dbReference>
<dbReference type="EMBL" id="LTAG01000005">
    <property type="protein sequence ID" value="KXO18418.1"/>
    <property type="molecule type" value="Genomic_DNA"/>
</dbReference>
<evidence type="ECO:0000313" key="8">
    <source>
        <dbReference type="Proteomes" id="UP000070093"/>
    </source>
</evidence>
<evidence type="ECO:0000259" key="6">
    <source>
        <dbReference type="Pfam" id="PF14289"/>
    </source>
</evidence>
<dbReference type="STRING" id="28125.HMPREF3202_00075"/>
<comment type="caution">
    <text evidence="7">The sequence shown here is derived from an EMBL/GenBank/DDBJ whole genome shotgun (WGS) entry which is preliminary data.</text>
</comment>
<dbReference type="InterPro" id="IPR036249">
    <property type="entry name" value="Thioredoxin-like_sf"/>
</dbReference>
<name>A0A137T129_9BACT</name>
<dbReference type="CDD" id="cd02966">
    <property type="entry name" value="TlpA_like_family"/>
    <property type="match status" value="1"/>
</dbReference>
<keyword evidence="3" id="KW-1015">Disulfide bond</keyword>
<proteinExistence type="predicted"/>
<evidence type="ECO:0000256" key="1">
    <source>
        <dbReference type="ARBA" id="ARBA00004196"/>
    </source>
</evidence>
<dbReference type="InterPro" id="IPR050553">
    <property type="entry name" value="Thioredoxin_ResA/DsbE_sf"/>
</dbReference>
<feature type="domain" description="Alkyl hydroperoxide reductase subunit C/ Thiol specific antioxidant" evidence="5">
    <location>
        <begin position="200"/>
        <end position="316"/>
    </location>
</feature>
<protein>
    <submittedName>
        <fullName evidence="7">Antioxidant, AhpC/TSA family</fullName>
    </submittedName>
</protein>
<dbReference type="InterPro" id="IPR025380">
    <property type="entry name" value="DUF4369"/>
</dbReference>
<keyword evidence="2" id="KW-0201">Cytochrome c-type biogenesis</keyword>
<evidence type="ECO:0000259" key="5">
    <source>
        <dbReference type="Pfam" id="PF00578"/>
    </source>
</evidence>
<dbReference type="Gene3D" id="3.40.30.10">
    <property type="entry name" value="Glutaredoxin"/>
    <property type="match status" value="1"/>
</dbReference>
<comment type="subcellular location">
    <subcellularLocation>
        <location evidence="1">Cell envelope</location>
    </subcellularLocation>
</comment>
<dbReference type="PANTHER" id="PTHR42852">
    <property type="entry name" value="THIOL:DISULFIDE INTERCHANGE PROTEIN DSBE"/>
    <property type="match status" value="1"/>
</dbReference>
<evidence type="ECO:0000256" key="4">
    <source>
        <dbReference type="ARBA" id="ARBA00023284"/>
    </source>
</evidence>
<sequence length="332" mass="37177">MQMKRIAFLFLTLLLLVSCGTRSGYFKMEGRFLHMNSGELYLYSPDGGIDGMDTIKIEAGRFAYEIPCATPSTLVMIFPNFSTQPIFAEEGEAVEVKADASHLKEMEVSGTDNNELMTKFRKQIATASPPDILKYAVQFVNDHPESIVSTYLVRKYLIETETPDYKQALKLINLMLKEQPKNVTLLGMKQLLLTHGNARIGTTLPRFKTKDVNGKVITNADLKGKTVFINTWASWSFESMELQRAINDAVKEGKAVALGICVDPDAKVCKQLLKSNDIQFANVCDGNMLETKLLKTFNLSTIPDNIVIRNGRIVEHNVTANTVRQRLSDNKL</sequence>
<organism evidence="7 8">
    <name type="scientific">Prevotella bivia</name>
    <dbReference type="NCBI Taxonomy" id="28125"/>
    <lineage>
        <taxon>Bacteria</taxon>
        <taxon>Pseudomonadati</taxon>
        <taxon>Bacteroidota</taxon>
        <taxon>Bacteroidia</taxon>
        <taxon>Bacteroidales</taxon>
        <taxon>Prevotellaceae</taxon>
        <taxon>Prevotella</taxon>
    </lineage>
</organism>
<dbReference type="eggNOG" id="COG0526">
    <property type="taxonomic scope" value="Bacteria"/>
</dbReference>
<dbReference type="PATRIC" id="fig|28125.4.peg.72"/>
<dbReference type="SUPFAM" id="SSF52833">
    <property type="entry name" value="Thioredoxin-like"/>
    <property type="match status" value="1"/>
</dbReference>
<dbReference type="Proteomes" id="UP000070093">
    <property type="component" value="Unassembled WGS sequence"/>
</dbReference>
<dbReference type="Pfam" id="PF14289">
    <property type="entry name" value="DUF4369"/>
    <property type="match status" value="1"/>
</dbReference>
<dbReference type="PROSITE" id="PS51257">
    <property type="entry name" value="PROKAR_LIPOPROTEIN"/>
    <property type="match status" value="1"/>
</dbReference>
<dbReference type="GO" id="GO:0017004">
    <property type="term" value="P:cytochrome complex assembly"/>
    <property type="evidence" value="ECO:0007669"/>
    <property type="project" value="UniProtKB-KW"/>
</dbReference>
<feature type="domain" description="DUF4369" evidence="6">
    <location>
        <begin position="26"/>
        <end position="117"/>
    </location>
</feature>
<accession>A0A137T129</accession>
<dbReference type="InterPro" id="IPR000866">
    <property type="entry name" value="AhpC/TSA"/>
</dbReference>
<dbReference type="GO" id="GO:0030313">
    <property type="term" value="C:cell envelope"/>
    <property type="evidence" value="ECO:0007669"/>
    <property type="project" value="UniProtKB-SubCell"/>
</dbReference>
<dbReference type="GO" id="GO:0016491">
    <property type="term" value="F:oxidoreductase activity"/>
    <property type="evidence" value="ECO:0007669"/>
    <property type="project" value="InterPro"/>
</dbReference>